<reference evidence="2 3" key="1">
    <citation type="submission" date="2024-02" db="EMBL/GenBank/DDBJ databases">
        <authorList>
            <person name="Chen Y."/>
            <person name="Shah S."/>
            <person name="Dougan E. K."/>
            <person name="Thang M."/>
            <person name="Chan C."/>
        </authorList>
    </citation>
    <scope>NUCLEOTIDE SEQUENCE [LARGE SCALE GENOMIC DNA]</scope>
</reference>
<dbReference type="SUPFAM" id="SSF53474">
    <property type="entry name" value="alpha/beta-Hydrolases"/>
    <property type="match status" value="1"/>
</dbReference>
<dbReference type="Gene3D" id="3.40.50.1820">
    <property type="entry name" value="alpha/beta hydrolase"/>
    <property type="match status" value="1"/>
</dbReference>
<evidence type="ECO:0000313" key="3">
    <source>
        <dbReference type="Proteomes" id="UP001642484"/>
    </source>
</evidence>
<organism evidence="2 3">
    <name type="scientific">Durusdinium trenchii</name>
    <dbReference type="NCBI Taxonomy" id="1381693"/>
    <lineage>
        <taxon>Eukaryota</taxon>
        <taxon>Sar</taxon>
        <taxon>Alveolata</taxon>
        <taxon>Dinophyceae</taxon>
        <taxon>Suessiales</taxon>
        <taxon>Symbiodiniaceae</taxon>
        <taxon>Durusdinium</taxon>
    </lineage>
</organism>
<evidence type="ECO:0000313" key="2">
    <source>
        <dbReference type="EMBL" id="CAK9073525.1"/>
    </source>
</evidence>
<evidence type="ECO:0000259" key="1">
    <source>
        <dbReference type="Pfam" id="PF01738"/>
    </source>
</evidence>
<dbReference type="InterPro" id="IPR050261">
    <property type="entry name" value="FrsA_esterase"/>
</dbReference>
<dbReference type="PANTHER" id="PTHR22946">
    <property type="entry name" value="DIENELACTONE HYDROLASE DOMAIN-CONTAINING PROTEIN-RELATED"/>
    <property type="match status" value="1"/>
</dbReference>
<dbReference type="Proteomes" id="UP001642484">
    <property type="component" value="Unassembled WGS sequence"/>
</dbReference>
<dbReference type="PANTHER" id="PTHR22946:SF0">
    <property type="entry name" value="DIENELACTONE HYDROLASE DOMAIN-CONTAINING PROTEIN"/>
    <property type="match status" value="1"/>
</dbReference>
<dbReference type="InterPro" id="IPR002925">
    <property type="entry name" value="Dienelactn_hydro"/>
</dbReference>
<feature type="domain" description="Dienelactone hydrolase" evidence="1">
    <location>
        <begin position="106"/>
        <end position="211"/>
    </location>
</feature>
<comment type="caution">
    <text evidence="2">The sequence shown here is derived from an EMBL/GenBank/DDBJ whole genome shotgun (WGS) entry which is preliminary data.</text>
</comment>
<sequence>MLGRLGLRLAVAGITWTLLAPRSFVLRGSRAQTRRHTARMAEFGGGESGPRMAKDAAYAEAVQAAWQADPALKGAGPFSVEPLLYQDEAGRARLHGRVVRARSGSNGAGVVVIHTAVGPRDLYLHWRAEVLAAQGYTVLIADLLGDEHGDGWEPEWNSRARQPLDDRALSRKRMRASVEALAATPGVDHKRIAAMGYCFGGRTVLDLARPNLSSGPAVESEQAMATGGPSPAAVEWLYHASSFAYAAPSPVHEALVEATFRRCRYDARCASEAFQEVATSVSAYEESLSWWCRRCWEDRRTKEAADAVKRQKSPMHRAFALSSYCRFGATARRAATSATRGVLSSGGSAELLQGWQRCRVARARPREAAEAAVHGAEPAQSLDEGLELCCGDLRCMEKLMELQPSLKEGMKLKTFEAE</sequence>
<accession>A0ABP0PBW3</accession>
<dbReference type="EMBL" id="CAXAMN010022895">
    <property type="protein sequence ID" value="CAK9073525.1"/>
    <property type="molecule type" value="Genomic_DNA"/>
</dbReference>
<dbReference type="InterPro" id="IPR029058">
    <property type="entry name" value="AB_hydrolase_fold"/>
</dbReference>
<keyword evidence="3" id="KW-1185">Reference proteome</keyword>
<gene>
    <name evidence="2" type="ORF">CCMP2556_LOCUS36210</name>
</gene>
<dbReference type="Pfam" id="PF01738">
    <property type="entry name" value="DLH"/>
    <property type="match status" value="1"/>
</dbReference>
<protein>
    <recommendedName>
        <fullName evidence="1">Dienelactone hydrolase domain-containing protein</fullName>
    </recommendedName>
</protein>
<name>A0ABP0PBW3_9DINO</name>
<proteinExistence type="predicted"/>